<sequence>MTVIDFVLQLSVIAKQRSELARADYCRVVADIPREMFLFIDETAKDKKKLQREMGHFRPGFSSHVVGDFVREERYSVVAAMDINGIVATYTVPSAFNTEDFNFALDVFIAPSIGRFALG</sequence>
<dbReference type="EMBL" id="MU826876">
    <property type="protein sequence ID" value="KAJ7369987.1"/>
    <property type="molecule type" value="Genomic_DNA"/>
</dbReference>
<comment type="caution">
    <text evidence="1">The sequence shown here is derived from an EMBL/GenBank/DDBJ whole genome shotgun (WGS) entry which is preliminary data.</text>
</comment>
<dbReference type="AlphaFoldDB" id="A0A9X0CN87"/>
<gene>
    <name evidence="1" type="ORF">OS493_034932</name>
</gene>
<evidence type="ECO:0000313" key="2">
    <source>
        <dbReference type="Proteomes" id="UP001163046"/>
    </source>
</evidence>
<accession>A0A9X0CN87</accession>
<proteinExistence type="predicted"/>
<protein>
    <submittedName>
        <fullName evidence="1">Uncharacterized protein</fullName>
    </submittedName>
</protein>
<name>A0A9X0CN87_9CNID</name>
<reference evidence="1" key="1">
    <citation type="submission" date="2023-01" db="EMBL/GenBank/DDBJ databases">
        <title>Genome assembly of the deep-sea coral Lophelia pertusa.</title>
        <authorList>
            <person name="Herrera S."/>
            <person name="Cordes E."/>
        </authorList>
    </citation>
    <scope>NUCLEOTIDE SEQUENCE</scope>
    <source>
        <strain evidence="1">USNM1676648</strain>
        <tissue evidence="1">Polyp</tissue>
    </source>
</reference>
<evidence type="ECO:0000313" key="1">
    <source>
        <dbReference type="EMBL" id="KAJ7369987.1"/>
    </source>
</evidence>
<dbReference type="Proteomes" id="UP001163046">
    <property type="component" value="Unassembled WGS sequence"/>
</dbReference>
<dbReference type="OrthoDB" id="5948373at2759"/>
<organism evidence="1 2">
    <name type="scientific">Desmophyllum pertusum</name>
    <dbReference type="NCBI Taxonomy" id="174260"/>
    <lineage>
        <taxon>Eukaryota</taxon>
        <taxon>Metazoa</taxon>
        <taxon>Cnidaria</taxon>
        <taxon>Anthozoa</taxon>
        <taxon>Hexacorallia</taxon>
        <taxon>Scleractinia</taxon>
        <taxon>Caryophylliina</taxon>
        <taxon>Caryophylliidae</taxon>
        <taxon>Desmophyllum</taxon>
    </lineage>
</organism>
<keyword evidence="2" id="KW-1185">Reference proteome</keyword>